<evidence type="ECO:0000259" key="2">
    <source>
        <dbReference type="Pfam" id="PF20434"/>
    </source>
</evidence>
<feature type="domain" description="BD-FAE-like" evidence="2">
    <location>
        <begin position="65"/>
        <end position="163"/>
    </location>
</feature>
<evidence type="ECO:0000313" key="4">
    <source>
        <dbReference type="Proteomes" id="UP000326202"/>
    </source>
</evidence>
<name>A0A5J6MG98_9PROT</name>
<keyword evidence="4" id="KW-1185">Reference proteome</keyword>
<protein>
    <submittedName>
        <fullName evidence="3">Esterase</fullName>
    </submittedName>
</protein>
<evidence type="ECO:0000313" key="3">
    <source>
        <dbReference type="EMBL" id="QEX16473.1"/>
    </source>
</evidence>
<proteinExistence type="predicted"/>
<dbReference type="AlphaFoldDB" id="A0A5J6MG98"/>
<dbReference type="InterPro" id="IPR050300">
    <property type="entry name" value="GDXG_lipolytic_enzyme"/>
</dbReference>
<dbReference type="InterPro" id="IPR029058">
    <property type="entry name" value="AB_hydrolase_fold"/>
</dbReference>
<dbReference type="KEGG" id="htq:FRZ44_17670"/>
<accession>A0A5J6MG98</accession>
<sequence>MPEVTEAIYLDYDQAALDAQYNNRARFPNYREHFQSWQHWSEVTRAGTRAIIDVPFGPTPEEKMDIFPADQKGAPIYVFIHGGYWYSLDKSDYSYIADGMKPHGFTTVVNNFILAPHGNMDEIMRQNRAALAWLWQHAAEFGGDRDRIYVAGHSAGGHLAAMLLATDWPFFAPGLPAKVVAGACAIGGIFDLEPIRLSFLDKTLHLTSSQVQAHSPLRQRYPVKAPLLLVVAKDESDEFHRQSADMKALYQRLGQSVDLVVPDKLDHFDVVNQLRDPKCGLIDLQLRHIRRSFGG</sequence>
<dbReference type="EMBL" id="CP042906">
    <property type="protein sequence ID" value="QEX16473.1"/>
    <property type="molecule type" value="Genomic_DNA"/>
</dbReference>
<dbReference type="SUPFAM" id="SSF53474">
    <property type="entry name" value="alpha/beta-Hydrolases"/>
    <property type="match status" value="1"/>
</dbReference>
<evidence type="ECO:0000256" key="1">
    <source>
        <dbReference type="ARBA" id="ARBA00022801"/>
    </source>
</evidence>
<dbReference type="RefSeq" id="WP_151176827.1">
    <property type="nucleotide sequence ID" value="NZ_CP042906.1"/>
</dbReference>
<dbReference type="PANTHER" id="PTHR48081:SF33">
    <property type="entry name" value="KYNURENINE FORMAMIDASE"/>
    <property type="match status" value="1"/>
</dbReference>
<dbReference type="Gene3D" id="3.40.50.1820">
    <property type="entry name" value="alpha/beta hydrolase"/>
    <property type="match status" value="1"/>
</dbReference>
<dbReference type="PROSITE" id="PS00122">
    <property type="entry name" value="CARBOXYLESTERASE_B_1"/>
    <property type="match status" value="1"/>
</dbReference>
<gene>
    <name evidence="3" type="ORF">FRZ44_17670</name>
</gene>
<dbReference type="Pfam" id="PF20434">
    <property type="entry name" value="BD-FAE"/>
    <property type="match status" value="1"/>
</dbReference>
<dbReference type="PANTHER" id="PTHR48081">
    <property type="entry name" value="AB HYDROLASE SUPERFAMILY PROTEIN C4A8.06C"/>
    <property type="match status" value="1"/>
</dbReference>
<organism evidence="3 4">
    <name type="scientific">Hypericibacter terrae</name>
    <dbReference type="NCBI Taxonomy" id="2602015"/>
    <lineage>
        <taxon>Bacteria</taxon>
        <taxon>Pseudomonadati</taxon>
        <taxon>Pseudomonadota</taxon>
        <taxon>Alphaproteobacteria</taxon>
        <taxon>Rhodospirillales</taxon>
        <taxon>Dongiaceae</taxon>
        <taxon>Hypericibacter</taxon>
    </lineage>
</organism>
<reference evidence="3 4" key="1">
    <citation type="submission" date="2019-08" db="EMBL/GenBank/DDBJ databases">
        <title>Hyperibacter terrae gen. nov., sp. nov. and Hyperibacter viscosus sp. nov., two new members in the family Rhodospirillaceae isolated from the rhizosphere of Hypericum perforatum.</title>
        <authorList>
            <person name="Noviana Z."/>
        </authorList>
    </citation>
    <scope>NUCLEOTIDE SEQUENCE [LARGE SCALE GENOMIC DNA]</scope>
    <source>
        <strain evidence="3 4">R5913</strain>
    </source>
</reference>
<dbReference type="GO" id="GO:0016787">
    <property type="term" value="F:hydrolase activity"/>
    <property type="evidence" value="ECO:0007669"/>
    <property type="project" value="UniProtKB-KW"/>
</dbReference>
<dbReference type="InterPro" id="IPR049492">
    <property type="entry name" value="BD-FAE-like_dom"/>
</dbReference>
<dbReference type="InterPro" id="IPR019826">
    <property type="entry name" value="Carboxylesterase_B_AS"/>
</dbReference>
<dbReference type="OrthoDB" id="9771666at2"/>
<dbReference type="Proteomes" id="UP000326202">
    <property type="component" value="Chromosome"/>
</dbReference>
<keyword evidence="1" id="KW-0378">Hydrolase</keyword>